<evidence type="ECO:0000313" key="2">
    <source>
        <dbReference type="EMBL" id="KAE9584851.1"/>
    </source>
</evidence>
<sequence length="60" mass="6317">MVAGVVLVGGAIHFVVVRVLGLLTSVTQTGELRYSGTRGEDMGGQGVRFGTRLAETQKKI</sequence>
<dbReference type="AlphaFoldDB" id="A0A6A4N7G5"/>
<dbReference type="Proteomes" id="UP000447434">
    <property type="component" value="Chromosome 25"/>
</dbReference>
<comment type="caution">
    <text evidence="2">The sequence shown here is derived from an EMBL/GenBank/DDBJ whole genome shotgun (WGS) entry which is preliminary data.</text>
</comment>
<keyword evidence="3" id="KW-1185">Reference proteome</keyword>
<protein>
    <submittedName>
        <fullName evidence="2">Uncharacterized protein</fullName>
    </submittedName>
</protein>
<reference evidence="3" key="1">
    <citation type="journal article" date="2020" name="Nat. Commun.">
        <title>Genome sequence of the cluster root forming white lupin.</title>
        <authorList>
            <person name="Hufnagel B."/>
            <person name="Marques A."/>
            <person name="Soriano A."/>
            <person name="Marques L."/>
            <person name="Divol F."/>
            <person name="Doumas P."/>
            <person name="Sallet E."/>
            <person name="Mancinotti D."/>
            <person name="Carrere S."/>
            <person name="Marande W."/>
            <person name="Arribat S."/>
            <person name="Keller J."/>
            <person name="Huneau C."/>
            <person name="Blein T."/>
            <person name="Aime D."/>
            <person name="Laguerre M."/>
            <person name="Taylor J."/>
            <person name="Schubert V."/>
            <person name="Nelson M."/>
            <person name="Geu-Flores F."/>
            <person name="Crespi M."/>
            <person name="Gallardo-Guerrero K."/>
            <person name="Delaux P.-M."/>
            <person name="Salse J."/>
            <person name="Berges H."/>
            <person name="Guyot R."/>
            <person name="Gouzy J."/>
            <person name="Peret B."/>
        </authorList>
    </citation>
    <scope>NUCLEOTIDE SEQUENCE [LARGE SCALE GENOMIC DNA]</scope>
    <source>
        <strain evidence="3">cv. Amiga</strain>
    </source>
</reference>
<proteinExistence type="predicted"/>
<accession>A0A6A4N7G5</accession>
<gene>
    <name evidence="2" type="ORF">Lalb_Chr25g0282811</name>
</gene>
<evidence type="ECO:0000256" key="1">
    <source>
        <dbReference type="SAM" id="Phobius"/>
    </source>
</evidence>
<dbReference type="EMBL" id="WOCE01000025">
    <property type="protein sequence ID" value="KAE9584851.1"/>
    <property type="molecule type" value="Genomic_DNA"/>
</dbReference>
<name>A0A6A4N7G5_LUPAL</name>
<keyword evidence="1" id="KW-0472">Membrane</keyword>
<evidence type="ECO:0000313" key="3">
    <source>
        <dbReference type="Proteomes" id="UP000447434"/>
    </source>
</evidence>
<keyword evidence="1" id="KW-1133">Transmembrane helix</keyword>
<organism evidence="2 3">
    <name type="scientific">Lupinus albus</name>
    <name type="common">White lupine</name>
    <name type="synonym">Lupinus termis</name>
    <dbReference type="NCBI Taxonomy" id="3870"/>
    <lineage>
        <taxon>Eukaryota</taxon>
        <taxon>Viridiplantae</taxon>
        <taxon>Streptophyta</taxon>
        <taxon>Embryophyta</taxon>
        <taxon>Tracheophyta</taxon>
        <taxon>Spermatophyta</taxon>
        <taxon>Magnoliopsida</taxon>
        <taxon>eudicotyledons</taxon>
        <taxon>Gunneridae</taxon>
        <taxon>Pentapetalae</taxon>
        <taxon>rosids</taxon>
        <taxon>fabids</taxon>
        <taxon>Fabales</taxon>
        <taxon>Fabaceae</taxon>
        <taxon>Papilionoideae</taxon>
        <taxon>50 kb inversion clade</taxon>
        <taxon>genistoids sensu lato</taxon>
        <taxon>core genistoids</taxon>
        <taxon>Genisteae</taxon>
        <taxon>Lupinus</taxon>
    </lineage>
</organism>
<keyword evidence="1" id="KW-0812">Transmembrane</keyword>
<feature type="transmembrane region" description="Helical" evidence="1">
    <location>
        <begin position="6"/>
        <end position="26"/>
    </location>
</feature>